<evidence type="ECO:0000313" key="4">
    <source>
        <dbReference type="Proteomes" id="UP000078595"/>
    </source>
</evidence>
<organism evidence="2">
    <name type="scientific">Kwoniella dejecticola CBS 10117</name>
    <dbReference type="NCBI Taxonomy" id="1296121"/>
    <lineage>
        <taxon>Eukaryota</taxon>
        <taxon>Fungi</taxon>
        <taxon>Dikarya</taxon>
        <taxon>Basidiomycota</taxon>
        <taxon>Agaricomycotina</taxon>
        <taxon>Tremellomycetes</taxon>
        <taxon>Tremellales</taxon>
        <taxon>Cryptococcaceae</taxon>
        <taxon>Kwoniella</taxon>
    </lineage>
</organism>
<dbReference type="Proteomes" id="UP000078595">
    <property type="component" value="Chromosome 8"/>
</dbReference>
<proteinExistence type="predicted"/>
<evidence type="ECO:0000256" key="1">
    <source>
        <dbReference type="SAM" id="SignalP"/>
    </source>
</evidence>
<dbReference type="OrthoDB" id="2151417at2759"/>
<dbReference type="VEuPathDB" id="FungiDB:I303_08117"/>
<dbReference type="PANTHER" id="PTHR38849">
    <property type="entry name" value="SMALL SECRETED PROTEIN"/>
    <property type="match status" value="1"/>
</dbReference>
<reference evidence="3" key="3">
    <citation type="submission" date="2024-02" db="EMBL/GenBank/DDBJ databases">
        <title>Comparative genomics of Cryptococcus and Kwoniella reveals pathogenesis evolution and contrasting modes of karyotype evolution via chromosome fusion or intercentromeric recombination.</title>
        <authorList>
            <person name="Coelho M.A."/>
            <person name="David-Palma M."/>
            <person name="Shea T."/>
            <person name="Bowers K."/>
            <person name="McGinley-Smith S."/>
            <person name="Mohammad A.W."/>
            <person name="Gnirke A."/>
            <person name="Yurkov A.M."/>
            <person name="Nowrousian M."/>
            <person name="Sun S."/>
            <person name="Cuomo C.A."/>
            <person name="Heitman J."/>
        </authorList>
    </citation>
    <scope>NUCLEOTIDE SEQUENCE</scope>
    <source>
        <strain evidence="3">CBS 10117</strain>
    </source>
</reference>
<dbReference type="PANTHER" id="PTHR38849:SF1">
    <property type="entry name" value="SMALL SECRETED PROTEIN"/>
    <property type="match status" value="1"/>
</dbReference>
<dbReference type="EMBL" id="KI894037">
    <property type="protein sequence ID" value="OBR81347.1"/>
    <property type="molecule type" value="Genomic_DNA"/>
</dbReference>
<feature type="signal peptide" evidence="1">
    <location>
        <begin position="1"/>
        <end position="18"/>
    </location>
</feature>
<evidence type="ECO:0000313" key="3">
    <source>
        <dbReference type="EMBL" id="WWC64018.1"/>
    </source>
</evidence>
<name>A0A1A5ZU60_9TREE</name>
<protein>
    <recommendedName>
        <fullName evidence="5">Small secreted protein</fullName>
    </recommendedName>
</protein>
<dbReference type="KEGG" id="kdj:28971816"/>
<gene>
    <name evidence="2" type="ORF">I303_08117</name>
    <name evidence="3" type="ORF">I303_106624</name>
</gene>
<reference evidence="2" key="1">
    <citation type="submission" date="2013-07" db="EMBL/GenBank/DDBJ databases">
        <title>The Genome Sequence of Cryptococcus dejecticola CBS10117.</title>
        <authorList>
            <consortium name="The Broad Institute Genome Sequencing Platform"/>
            <person name="Cuomo C."/>
            <person name="Litvintseva A."/>
            <person name="Chen Y."/>
            <person name="Heitman J."/>
            <person name="Sun S."/>
            <person name="Springer D."/>
            <person name="Dromer F."/>
            <person name="Young S.K."/>
            <person name="Zeng Q."/>
            <person name="Gargeya S."/>
            <person name="Fitzgerald M."/>
            <person name="Abouelleil A."/>
            <person name="Alvarado L."/>
            <person name="Berlin A.M."/>
            <person name="Chapman S.B."/>
            <person name="Dewar J."/>
            <person name="Goldberg J."/>
            <person name="Griggs A."/>
            <person name="Gujja S."/>
            <person name="Hansen M."/>
            <person name="Howarth C."/>
            <person name="Imamovic A."/>
            <person name="Larimer J."/>
            <person name="McCowan C."/>
            <person name="Murphy C."/>
            <person name="Pearson M."/>
            <person name="Priest M."/>
            <person name="Roberts A."/>
            <person name="Saif S."/>
            <person name="Shea T."/>
            <person name="Sykes S."/>
            <person name="Wortman J."/>
            <person name="Nusbaum C."/>
            <person name="Birren B."/>
        </authorList>
    </citation>
    <scope>NUCLEOTIDE SEQUENCE [LARGE SCALE GENOMIC DNA]</scope>
    <source>
        <strain evidence="2">CBS 10117</strain>
    </source>
</reference>
<feature type="chain" id="PRO_5008341854" description="Small secreted protein" evidence="1">
    <location>
        <begin position="19"/>
        <end position="208"/>
    </location>
</feature>
<reference evidence="3" key="2">
    <citation type="submission" date="2013-07" db="EMBL/GenBank/DDBJ databases">
        <authorList>
            <consortium name="The Broad Institute Genome Sequencing Platform"/>
            <person name="Cuomo C."/>
            <person name="Litvintseva A."/>
            <person name="Chen Y."/>
            <person name="Heitman J."/>
            <person name="Sun S."/>
            <person name="Springer D."/>
            <person name="Dromer F."/>
            <person name="Young S.K."/>
            <person name="Zeng Q."/>
            <person name="Gargeya S."/>
            <person name="Fitzgerald M."/>
            <person name="Abouelleil A."/>
            <person name="Alvarado L."/>
            <person name="Berlin A.M."/>
            <person name="Chapman S.B."/>
            <person name="Dewar J."/>
            <person name="Goldberg J."/>
            <person name="Griggs A."/>
            <person name="Gujja S."/>
            <person name="Hansen M."/>
            <person name="Howarth C."/>
            <person name="Imamovic A."/>
            <person name="Larimer J."/>
            <person name="McCowan C."/>
            <person name="Murphy C."/>
            <person name="Pearson M."/>
            <person name="Priest M."/>
            <person name="Roberts A."/>
            <person name="Saif S."/>
            <person name="Shea T."/>
            <person name="Sykes S."/>
            <person name="Wortman J."/>
            <person name="Nusbaum C."/>
            <person name="Birren B."/>
        </authorList>
    </citation>
    <scope>NUCLEOTIDE SEQUENCE</scope>
    <source>
        <strain evidence="3">CBS 10117</strain>
    </source>
</reference>
<dbReference type="RefSeq" id="XP_018259189.1">
    <property type="nucleotide sequence ID" value="XM_018411377.1"/>
</dbReference>
<keyword evidence="1" id="KW-0732">Signal</keyword>
<dbReference type="AlphaFoldDB" id="A0A1A5ZU60"/>
<keyword evidence="4" id="KW-1185">Reference proteome</keyword>
<evidence type="ECO:0000313" key="2">
    <source>
        <dbReference type="EMBL" id="OBR81347.1"/>
    </source>
</evidence>
<accession>A0A1A5ZU60</accession>
<dbReference type="EMBL" id="CP144537">
    <property type="protein sequence ID" value="WWC64018.1"/>
    <property type="molecule type" value="Genomic_DNA"/>
</dbReference>
<sequence length="208" mass="21084">MLFKYLFSVLPLLAFVAATPTPVKRQAGRCPTFALQDYAAFQISDGVAGNAEAEANAVFVDPFAGCDLATVDADSLDNMKAMREAAEDAETELFNPQIDAADGAAADSLQIGKIKNKVLKLTGFNQVLRIQAAQGEDTADKLAEEQTKLDKNIATDEASAGEASTAAVGGGGANAAAAAVADAADDDEAGSAATVSSSANAGTCTCAN</sequence>
<dbReference type="GeneID" id="28971816"/>
<evidence type="ECO:0008006" key="5">
    <source>
        <dbReference type="Google" id="ProtNLM"/>
    </source>
</evidence>